<comment type="catalytic activity">
    <reaction evidence="13 14">
        <text>di-trans,octa-cis-undecaprenyl diphosphate + H2O = di-trans,octa-cis-undecaprenyl phosphate + phosphate + H(+)</text>
        <dbReference type="Rhea" id="RHEA:28094"/>
        <dbReference type="ChEBI" id="CHEBI:15377"/>
        <dbReference type="ChEBI" id="CHEBI:15378"/>
        <dbReference type="ChEBI" id="CHEBI:43474"/>
        <dbReference type="ChEBI" id="CHEBI:58405"/>
        <dbReference type="ChEBI" id="CHEBI:60392"/>
        <dbReference type="EC" id="3.6.1.27"/>
    </reaction>
</comment>
<dbReference type="NCBIfam" id="TIGR00753">
    <property type="entry name" value="undec_PP_bacA"/>
    <property type="match status" value="1"/>
</dbReference>
<evidence type="ECO:0000256" key="14">
    <source>
        <dbReference type="HAMAP-Rule" id="MF_01006"/>
    </source>
</evidence>
<evidence type="ECO:0000313" key="15">
    <source>
        <dbReference type="EMBL" id="GET33983.1"/>
    </source>
</evidence>
<evidence type="ECO:0000256" key="2">
    <source>
        <dbReference type="ARBA" id="ARBA00010621"/>
    </source>
</evidence>
<feature type="transmembrane region" description="Helical" evidence="14">
    <location>
        <begin position="248"/>
        <end position="264"/>
    </location>
</feature>
<dbReference type="Pfam" id="PF02673">
    <property type="entry name" value="BacA"/>
    <property type="match status" value="1"/>
</dbReference>
<comment type="caution">
    <text evidence="15">The sequence shown here is derived from an EMBL/GenBank/DDBJ whole genome shotgun (WGS) entry which is preliminary data.</text>
</comment>
<dbReference type="GO" id="GO:0046677">
    <property type="term" value="P:response to antibiotic"/>
    <property type="evidence" value="ECO:0007669"/>
    <property type="project" value="UniProtKB-UniRule"/>
</dbReference>
<proteinExistence type="inferred from homology"/>
<feature type="transmembrane region" description="Helical" evidence="14">
    <location>
        <begin position="107"/>
        <end position="127"/>
    </location>
</feature>
<keyword evidence="14" id="KW-0573">Peptidoglycan synthesis</keyword>
<evidence type="ECO:0000256" key="10">
    <source>
        <dbReference type="ARBA" id="ARBA00023251"/>
    </source>
</evidence>
<dbReference type="HAMAP" id="MF_01006">
    <property type="entry name" value="Undec_diphosphatase"/>
    <property type="match status" value="1"/>
</dbReference>
<evidence type="ECO:0000256" key="11">
    <source>
        <dbReference type="ARBA" id="ARBA00032707"/>
    </source>
</evidence>
<evidence type="ECO:0000256" key="9">
    <source>
        <dbReference type="ARBA" id="ARBA00023136"/>
    </source>
</evidence>
<keyword evidence="16" id="KW-1185">Reference proteome</keyword>
<accession>A0A5M4B2G2</accession>
<feature type="transmembrane region" description="Helical" evidence="14">
    <location>
        <begin position="185"/>
        <end position="203"/>
    </location>
</feature>
<dbReference type="GO" id="GO:0005886">
    <property type="term" value="C:plasma membrane"/>
    <property type="evidence" value="ECO:0007669"/>
    <property type="project" value="UniProtKB-SubCell"/>
</dbReference>
<evidence type="ECO:0000256" key="6">
    <source>
        <dbReference type="ARBA" id="ARBA00022692"/>
    </source>
</evidence>
<keyword evidence="7 14" id="KW-0378">Hydrolase</keyword>
<feature type="transmembrane region" description="Helical" evidence="14">
    <location>
        <begin position="215"/>
        <end position="236"/>
    </location>
</feature>
<gene>
    <name evidence="15" type="primary">uppP1</name>
    <name evidence="14" type="synonym">uppP</name>
    <name evidence="15" type="ORF">PbJCM13498_28460</name>
</gene>
<dbReference type="GO" id="GO:0008360">
    <property type="term" value="P:regulation of cell shape"/>
    <property type="evidence" value="ECO:0007669"/>
    <property type="project" value="UniProtKB-KW"/>
</dbReference>
<dbReference type="PANTHER" id="PTHR30622">
    <property type="entry name" value="UNDECAPRENYL-DIPHOSPHATASE"/>
    <property type="match status" value="1"/>
</dbReference>
<dbReference type="GO" id="GO:0071555">
    <property type="term" value="P:cell wall organization"/>
    <property type="evidence" value="ECO:0007669"/>
    <property type="project" value="UniProtKB-KW"/>
</dbReference>
<dbReference type="GO" id="GO:0009252">
    <property type="term" value="P:peptidoglycan biosynthetic process"/>
    <property type="evidence" value="ECO:0007669"/>
    <property type="project" value="UniProtKB-KW"/>
</dbReference>
<dbReference type="NCBIfam" id="NF001389">
    <property type="entry name" value="PRK00281.1-2"/>
    <property type="match status" value="1"/>
</dbReference>
<feature type="transmembrane region" description="Helical" evidence="14">
    <location>
        <begin position="81"/>
        <end position="101"/>
    </location>
</feature>
<comment type="miscellaneous">
    <text evidence="14">Bacitracin is thought to be involved in the inhibition of peptidoglycan synthesis by sequestering undecaprenyl diphosphate, thereby reducing the pool of lipid carrier available.</text>
</comment>
<feature type="transmembrane region" description="Helical" evidence="14">
    <location>
        <begin position="147"/>
        <end position="173"/>
    </location>
</feature>
<feature type="transmembrane region" description="Helical" evidence="14">
    <location>
        <begin position="41"/>
        <end position="61"/>
    </location>
</feature>
<keyword evidence="14" id="KW-0133">Cell shape</keyword>
<evidence type="ECO:0000256" key="13">
    <source>
        <dbReference type="ARBA" id="ARBA00047594"/>
    </source>
</evidence>
<evidence type="ECO:0000256" key="5">
    <source>
        <dbReference type="ARBA" id="ARBA00022475"/>
    </source>
</evidence>
<evidence type="ECO:0000256" key="1">
    <source>
        <dbReference type="ARBA" id="ARBA00004651"/>
    </source>
</evidence>
<dbReference type="OrthoDB" id="9808289at2"/>
<protein>
    <recommendedName>
        <fullName evidence="4 14">Undecaprenyl-diphosphatase</fullName>
        <ecNumber evidence="3 14">3.6.1.27</ecNumber>
    </recommendedName>
    <alternativeName>
        <fullName evidence="12 14">Bacitracin resistance protein</fullName>
    </alternativeName>
    <alternativeName>
        <fullName evidence="11 14">Undecaprenyl pyrophosphate phosphatase</fullName>
    </alternativeName>
</protein>
<keyword evidence="9 14" id="KW-0472">Membrane</keyword>
<organism evidence="15 16">
    <name type="scientific">Prolixibacter bellariivorans</name>
    <dbReference type="NCBI Taxonomy" id="314319"/>
    <lineage>
        <taxon>Bacteria</taxon>
        <taxon>Pseudomonadati</taxon>
        <taxon>Bacteroidota</taxon>
        <taxon>Bacteroidia</taxon>
        <taxon>Marinilabiliales</taxon>
        <taxon>Prolixibacteraceae</taxon>
        <taxon>Prolixibacter</taxon>
    </lineage>
</organism>
<dbReference type="Proteomes" id="UP000391834">
    <property type="component" value="Unassembled WGS sequence"/>
</dbReference>
<keyword evidence="6 14" id="KW-0812">Transmembrane</keyword>
<dbReference type="PANTHER" id="PTHR30622:SF3">
    <property type="entry name" value="UNDECAPRENYL-DIPHOSPHATASE"/>
    <property type="match status" value="1"/>
</dbReference>
<keyword evidence="14" id="KW-0961">Cell wall biogenesis/degradation</keyword>
<evidence type="ECO:0000256" key="12">
    <source>
        <dbReference type="ARBA" id="ARBA00032932"/>
    </source>
</evidence>
<evidence type="ECO:0000256" key="8">
    <source>
        <dbReference type="ARBA" id="ARBA00022989"/>
    </source>
</evidence>
<evidence type="ECO:0000256" key="4">
    <source>
        <dbReference type="ARBA" id="ARBA00021581"/>
    </source>
</evidence>
<comment type="subcellular location">
    <subcellularLocation>
        <location evidence="1 14">Cell membrane</location>
        <topology evidence="1 14">Multi-pass membrane protein</topology>
    </subcellularLocation>
</comment>
<dbReference type="InterPro" id="IPR003824">
    <property type="entry name" value="UppP"/>
</dbReference>
<comment type="function">
    <text evidence="14">Catalyzes the dephosphorylation of undecaprenyl diphosphate (UPP). Confers resistance to bacitracin.</text>
</comment>
<keyword evidence="5 14" id="KW-1003">Cell membrane</keyword>
<evidence type="ECO:0000313" key="16">
    <source>
        <dbReference type="Proteomes" id="UP000391834"/>
    </source>
</evidence>
<sequence length="265" mass="29372">MTDIIKSIILGIIEGITEFLPISSTGHLIIANQFISFEESFTNMFDVVIQLGAILSVIYYFRKDIIPKSLNIAENKRIFDIWFRAAVGVVPALILGAAFGSFLEEKLFNPVVVSTMLVIGGLVLIFIDRKDRPSRFHDVATMDYKTVLLIGLIQCMAMIPGTSRSAATIIGAMLLGADRKTAAEFSFFLAIPTMIAASGYSLLKHHASLNSHDLLVLGVGFVVSFIVALLVIAFLMNFIRKHTFQSFGYYRIVLGIVILAWIFLW</sequence>
<reference evidence="15 16" key="1">
    <citation type="submission" date="2019-10" db="EMBL/GenBank/DDBJ databases">
        <title>Prolixibacter strains distinguished by the presence of nitrate reductase genes were adept at nitrate-dependent anaerobic corrosion of metallic iron and carbon steel.</title>
        <authorList>
            <person name="Iino T."/>
            <person name="Shono N."/>
            <person name="Ito K."/>
            <person name="Nakamura R."/>
            <person name="Sueoka K."/>
            <person name="Harayama S."/>
            <person name="Ohkuma M."/>
        </authorList>
    </citation>
    <scope>NUCLEOTIDE SEQUENCE [LARGE SCALE GENOMIC DNA]</scope>
    <source>
        <strain evidence="15 16">JCM 13498</strain>
    </source>
</reference>
<dbReference type="GO" id="GO:0050380">
    <property type="term" value="F:undecaprenyl-diphosphatase activity"/>
    <property type="evidence" value="ECO:0007669"/>
    <property type="project" value="UniProtKB-UniRule"/>
</dbReference>
<dbReference type="NCBIfam" id="NF001390">
    <property type="entry name" value="PRK00281.1-4"/>
    <property type="match status" value="1"/>
</dbReference>
<dbReference type="EC" id="3.6.1.27" evidence="3 14"/>
<dbReference type="AlphaFoldDB" id="A0A5M4B2G2"/>
<evidence type="ECO:0000256" key="7">
    <source>
        <dbReference type="ARBA" id="ARBA00022801"/>
    </source>
</evidence>
<dbReference type="EMBL" id="BLAX01000001">
    <property type="protein sequence ID" value="GET33983.1"/>
    <property type="molecule type" value="Genomic_DNA"/>
</dbReference>
<name>A0A5M4B2G2_9BACT</name>
<comment type="similarity">
    <text evidence="2 14">Belongs to the UppP family.</text>
</comment>
<dbReference type="RefSeq" id="WP_025863859.1">
    <property type="nucleotide sequence ID" value="NZ_BLAX01000001.1"/>
</dbReference>
<evidence type="ECO:0000256" key="3">
    <source>
        <dbReference type="ARBA" id="ARBA00012374"/>
    </source>
</evidence>
<keyword evidence="10 14" id="KW-0046">Antibiotic resistance</keyword>
<keyword evidence="8 14" id="KW-1133">Transmembrane helix</keyword>